<proteinExistence type="predicted"/>
<accession>A0A8H4N0D3</accession>
<dbReference type="OrthoDB" id="5409365at2759"/>
<name>A0A8H4N0D3_9PEZI</name>
<reference evidence="2" key="1">
    <citation type="submission" date="2020-04" db="EMBL/GenBank/DDBJ databases">
        <title>Genome Assembly and Annotation of Botryosphaeria dothidea sdau 11-99, a Latent Pathogen of Apple Fruit Ring Rot in China.</title>
        <authorList>
            <person name="Yu C."/>
            <person name="Diao Y."/>
            <person name="Lu Q."/>
            <person name="Zhao J."/>
            <person name="Cui S."/>
            <person name="Peng C."/>
            <person name="He B."/>
            <person name="Liu H."/>
        </authorList>
    </citation>
    <scope>NUCLEOTIDE SEQUENCE [LARGE SCALE GENOMIC DNA]</scope>
    <source>
        <strain evidence="2">Sdau11-99</strain>
    </source>
</reference>
<keyword evidence="3" id="KW-1185">Reference proteome</keyword>
<comment type="caution">
    <text evidence="2">The sequence shown here is derived from an EMBL/GenBank/DDBJ whole genome shotgun (WGS) entry which is preliminary data.</text>
</comment>
<dbReference type="EMBL" id="WWBZ02000051">
    <property type="protein sequence ID" value="KAF4304240.1"/>
    <property type="molecule type" value="Genomic_DNA"/>
</dbReference>
<protein>
    <submittedName>
        <fullName evidence="2">Uncharacterized protein</fullName>
    </submittedName>
</protein>
<evidence type="ECO:0000256" key="1">
    <source>
        <dbReference type="SAM" id="MobiDB-lite"/>
    </source>
</evidence>
<organism evidence="2 3">
    <name type="scientific">Botryosphaeria dothidea</name>
    <dbReference type="NCBI Taxonomy" id="55169"/>
    <lineage>
        <taxon>Eukaryota</taxon>
        <taxon>Fungi</taxon>
        <taxon>Dikarya</taxon>
        <taxon>Ascomycota</taxon>
        <taxon>Pezizomycotina</taxon>
        <taxon>Dothideomycetes</taxon>
        <taxon>Dothideomycetes incertae sedis</taxon>
        <taxon>Botryosphaeriales</taxon>
        <taxon>Botryosphaeriaceae</taxon>
        <taxon>Botryosphaeria</taxon>
    </lineage>
</organism>
<dbReference type="Proteomes" id="UP000572817">
    <property type="component" value="Unassembled WGS sequence"/>
</dbReference>
<dbReference type="AlphaFoldDB" id="A0A8H4N0D3"/>
<evidence type="ECO:0000313" key="2">
    <source>
        <dbReference type="EMBL" id="KAF4304240.1"/>
    </source>
</evidence>
<evidence type="ECO:0000313" key="3">
    <source>
        <dbReference type="Proteomes" id="UP000572817"/>
    </source>
</evidence>
<gene>
    <name evidence="2" type="ORF">GTA08_BOTSDO08440</name>
</gene>
<feature type="region of interest" description="Disordered" evidence="1">
    <location>
        <begin position="1"/>
        <end position="23"/>
    </location>
</feature>
<sequence>MRPPAGAKPAYQSTSWRPSSPGQQERVIVTNSTFLYIILPSLVVRRHSYDILTNDPTAVLTRAGGVLPPERRGGQRPHSVGFAPSMAQQMLPVLKGCHFGNLFLSNNRAANAMRQSTAPASALFSWWRMEMGGDCLHPPEQRGSLEGKEEELLPSSRTVVVGGLRPEPDAIALNPGSLDNGIVGQIFHQQLLHGEIVQLLPPDTTRILMLWLFGASGKPEASKPAPVCGTGKTRDICRQYFWGTEEAGGIAGHLARMELVSQDGAHTPGQIRAVVRRAIIHAHTTENSTRLGMDDSTTYQNDNEFQHRENMARVRYSQCIKNEEPCVKFIFYYRSEDVLK</sequence>
<feature type="compositionally biased region" description="Polar residues" evidence="1">
    <location>
        <begin position="11"/>
        <end position="23"/>
    </location>
</feature>